<evidence type="ECO:0000313" key="2">
    <source>
        <dbReference type="EMBL" id="NYE95415.1"/>
    </source>
</evidence>
<evidence type="ECO:0000313" key="3">
    <source>
        <dbReference type="Proteomes" id="UP000521748"/>
    </source>
</evidence>
<sequence length="83" mass="8794">MAPKGRRYIVRGAKAAAGTMLAAATVAAMTAFAPVPTAPVSTTARVAGVHQDLARAIALRQVTPEQASKFEQRLFKRLNEDDS</sequence>
<dbReference type="EMBL" id="JACBYQ010000002">
    <property type="protein sequence ID" value="NYE95415.1"/>
    <property type="molecule type" value="Genomic_DNA"/>
</dbReference>
<protein>
    <submittedName>
        <fullName evidence="2">Uncharacterized protein</fullName>
    </submittedName>
</protein>
<evidence type="ECO:0000256" key="1">
    <source>
        <dbReference type="SAM" id="SignalP"/>
    </source>
</evidence>
<organism evidence="2 3">
    <name type="scientific">Psychromicrobium silvestre</name>
    <dbReference type="NCBI Taxonomy" id="1645614"/>
    <lineage>
        <taxon>Bacteria</taxon>
        <taxon>Bacillati</taxon>
        <taxon>Actinomycetota</taxon>
        <taxon>Actinomycetes</taxon>
        <taxon>Micrococcales</taxon>
        <taxon>Micrococcaceae</taxon>
        <taxon>Psychromicrobium</taxon>
    </lineage>
</organism>
<gene>
    <name evidence="2" type="ORF">FHU41_001665</name>
</gene>
<keyword evidence="3" id="KW-1185">Reference proteome</keyword>
<dbReference type="AlphaFoldDB" id="A0A7Y9LTU3"/>
<dbReference type="PROSITE" id="PS51318">
    <property type="entry name" value="TAT"/>
    <property type="match status" value="1"/>
</dbReference>
<keyword evidence="1" id="KW-0732">Signal</keyword>
<dbReference type="Proteomes" id="UP000521748">
    <property type="component" value="Unassembled WGS sequence"/>
</dbReference>
<feature type="chain" id="PRO_5030687307" evidence="1">
    <location>
        <begin position="34"/>
        <end position="83"/>
    </location>
</feature>
<accession>A0A7Y9LTU3</accession>
<dbReference type="RefSeq" id="WP_179389200.1">
    <property type="nucleotide sequence ID" value="NZ_JACBYQ010000002.1"/>
</dbReference>
<comment type="caution">
    <text evidence="2">The sequence shown here is derived from an EMBL/GenBank/DDBJ whole genome shotgun (WGS) entry which is preliminary data.</text>
</comment>
<proteinExistence type="predicted"/>
<feature type="signal peptide" evidence="1">
    <location>
        <begin position="1"/>
        <end position="33"/>
    </location>
</feature>
<reference evidence="2 3" key="1">
    <citation type="submission" date="2020-07" db="EMBL/GenBank/DDBJ databases">
        <title>Sequencing the genomes of 1000 actinobacteria strains.</title>
        <authorList>
            <person name="Klenk H.-P."/>
        </authorList>
    </citation>
    <scope>NUCLEOTIDE SEQUENCE [LARGE SCALE GENOMIC DNA]</scope>
    <source>
        <strain evidence="2 3">DSM 102047</strain>
    </source>
</reference>
<dbReference type="InterPro" id="IPR006311">
    <property type="entry name" value="TAT_signal"/>
</dbReference>
<name>A0A7Y9LTU3_9MICC</name>